<evidence type="ECO:0000313" key="8">
    <source>
        <dbReference type="Proteomes" id="UP001142393"/>
    </source>
</evidence>
<evidence type="ECO:0000256" key="1">
    <source>
        <dbReference type="ARBA" id="ARBA00004370"/>
    </source>
</evidence>
<dbReference type="GO" id="GO:0022857">
    <property type="term" value="F:transmembrane transporter activity"/>
    <property type="evidence" value="ECO:0007669"/>
    <property type="project" value="InterPro"/>
</dbReference>
<evidence type="ECO:0000256" key="6">
    <source>
        <dbReference type="SAM" id="SignalP"/>
    </source>
</evidence>
<feature type="compositionally biased region" description="Low complexity" evidence="5">
    <location>
        <begin position="79"/>
        <end position="94"/>
    </location>
</feature>
<keyword evidence="8" id="KW-1185">Reference proteome</keyword>
<comment type="subcellular location">
    <subcellularLocation>
        <location evidence="1">Membrane</location>
    </subcellularLocation>
</comment>
<organism evidence="7 8">
    <name type="scientific">Lentinula detonsa</name>
    <dbReference type="NCBI Taxonomy" id="2804962"/>
    <lineage>
        <taxon>Eukaryota</taxon>
        <taxon>Fungi</taxon>
        <taxon>Dikarya</taxon>
        <taxon>Basidiomycota</taxon>
        <taxon>Agaricomycotina</taxon>
        <taxon>Agaricomycetes</taxon>
        <taxon>Agaricomycetidae</taxon>
        <taxon>Agaricales</taxon>
        <taxon>Marasmiineae</taxon>
        <taxon>Omphalotaceae</taxon>
        <taxon>Lentinula</taxon>
    </lineage>
</organism>
<accession>A0A9W8TVJ3</accession>
<keyword evidence="2" id="KW-0812">Transmembrane</keyword>
<comment type="caution">
    <text evidence="7">The sequence shown here is derived from an EMBL/GenBank/DDBJ whole genome shotgun (WGS) entry which is preliminary data.</text>
</comment>
<dbReference type="Gene3D" id="1.20.1250.20">
    <property type="entry name" value="MFS general substrate transporter like domains"/>
    <property type="match status" value="1"/>
</dbReference>
<dbReference type="GO" id="GO:0016020">
    <property type="term" value="C:membrane"/>
    <property type="evidence" value="ECO:0007669"/>
    <property type="project" value="UniProtKB-SubCell"/>
</dbReference>
<dbReference type="Pfam" id="PF00083">
    <property type="entry name" value="Sugar_tr"/>
    <property type="match status" value="1"/>
</dbReference>
<protein>
    <recommendedName>
        <fullName evidence="9">Major facilitator superfamily (MFS) profile domain-containing protein</fullName>
    </recommendedName>
</protein>
<keyword evidence="4" id="KW-0472">Membrane</keyword>
<keyword evidence="6" id="KW-0732">Signal</keyword>
<dbReference type="Proteomes" id="UP001142393">
    <property type="component" value="Unassembled WGS sequence"/>
</dbReference>
<evidence type="ECO:0000313" key="7">
    <source>
        <dbReference type="EMBL" id="KAJ3741598.1"/>
    </source>
</evidence>
<evidence type="ECO:0008006" key="9">
    <source>
        <dbReference type="Google" id="ProtNLM"/>
    </source>
</evidence>
<evidence type="ECO:0000256" key="5">
    <source>
        <dbReference type="SAM" id="MobiDB-lite"/>
    </source>
</evidence>
<sequence>MEHIGRRPILIWGAASMFFCQVIVGAVGDSVGFNKTHVDSAGNTIANNISAVNVQVAFIAIHISSSSLPPGVPWLGSVSVKSSPSRSVPVVSPSLPLQTGHGIPSLP</sequence>
<dbReference type="InterPro" id="IPR005828">
    <property type="entry name" value="MFS_sugar_transport-like"/>
</dbReference>
<keyword evidence="3" id="KW-1133">Transmembrane helix</keyword>
<dbReference type="EMBL" id="JANVFU010000012">
    <property type="protein sequence ID" value="KAJ3741598.1"/>
    <property type="molecule type" value="Genomic_DNA"/>
</dbReference>
<dbReference type="InterPro" id="IPR036259">
    <property type="entry name" value="MFS_trans_sf"/>
</dbReference>
<name>A0A9W8TVJ3_9AGAR</name>
<evidence type="ECO:0000256" key="2">
    <source>
        <dbReference type="ARBA" id="ARBA00022692"/>
    </source>
</evidence>
<feature type="chain" id="PRO_5040815297" description="Major facilitator superfamily (MFS) profile domain-containing protein" evidence="6">
    <location>
        <begin position="26"/>
        <end position="107"/>
    </location>
</feature>
<gene>
    <name evidence="7" type="ORF">DFH05DRAFT_1528446</name>
</gene>
<proteinExistence type="predicted"/>
<reference evidence="7 8" key="1">
    <citation type="journal article" date="2023" name="Proc. Natl. Acad. Sci. U.S.A.">
        <title>A global phylogenomic analysis of the shiitake genus Lentinula.</title>
        <authorList>
            <person name="Sierra-Patev S."/>
            <person name="Min B."/>
            <person name="Naranjo-Ortiz M."/>
            <person name="Looney B."/>
            <person name="Konkel Z."/>
            <person name="Slot J.C."/>
            <person name="Sakamoto Y."/>
            <person name="Steenwyk J.L."/>
            <person name="Rokas A."/>
            <person name="Carro J."/>
            <person name="Camarero S."/>
            <person name="Ferreira P."/>
            <person name="Molpeceres G."/>
            <person name="Ruiz-Duenas F.J."/>
            <person name="Serrano A."/>
            <person name="Henrissat B."/>
            <person name="Drula E."/>
            <person name="Hughes K.W."/>
            <person name="Mata J.L."/>
            <person name="Ishikawa N.K."/>
            <person name="Vargas-Isla R."/>
            <person name="Ushijima S."/>
            <person name="Smith C.A."/>
            <person name="Donoghue J."/>
            <person name="Ahrendt S."/>
            <person name="Andreopoulos W."/>
            <person name="He G."/>
            <person name="LaButti K."/>
            <person name="Lipzen A."/>
            <person name="Ng V."/>
            <person name="Riley R."/>
            <person name="Sandor L."/>
            <person name="Barry K."/>
            <person name="Martinez A.T."/>
            <person name="Xiao Y."/>
            <person name="Gibbons J.G."/>
            <person name="Terashima K."/>
            <person name="Grigoriev I.V."/>
            <person name="Hibbett D."/>
        </authorList>
    </citation>
    <scope>NUCLEOTIDE SEQUENCE [LARGE SCALE GENOMIC DNA]</scope>
    <source>
        <strain evidence="7 8">TFB7810</strain>
    </source>
</reference>
<evidence type="ECO:0000256" key="3">
    <source>
        <dbReference type="ARBA" id="ARBA00022989"/>
    </source>
</evidence>
<evidence type="ECO:0000256" key="4">
    <source>
        <dbReference type="ARBA" id="ARBA00023136"/>
    </source>
</evidence>
<feature type="signal peptide" evidence="6">
    <location>
        <begin position="1"/>
        <end position="25"/>
    </location>
</feature>
<dbReference type="AlphaFoldDB" id="A0A9W8TVJ3"/>
<feature type="region of interest" description="Disordered" evidence="5">
    <location>
        <begin position="79"/>
        <end position="107"/>
    </location>
</feature>